<name>A0A433D8M3_9FUNG</name>
<dbReference type="InterPro" id="IPR018631">
    <property type="entry name" value="AAA-ATPase-like_dom"/>
</dbReference>
<evidence type="ECO:0000256" key="1">
    <source>
        <dbReference type="SAM" id="MobiDB-lite"/>
    </source>
</evidence>
<organism evidence="3 4">
    <name type="scientific">Jimgerdemannia flammicorona</name>
    <dbReference type="NCBI Taxonomy" id="994334"/>
    <lineage>
        <taxon>Eukaryota</taxon>
        <taxon>Fungi</taxon>
        <taxon>Fungi incertae sedis</taxon>
        <taxon>Mucoromycota</taxon>
        <taxon>Mucoromycotina</taxon>
        <taxon>Endogonomycetes</taxon>
        <taxon>Endogonales</taxon>
        <taxon>Endogonaceae</taxon>
        <taxon>Jimgerdemannia</taxon>
    </lineage>
</organism>
<feature type="region of interest" description="Disordered" evidence="1">
    <location>
        <begin position="29"/>
        <end position="69"/>
    </location>
</feature>
<feature type="domain" description="AAA-ATPase-like" evidence="2">
    <location>
        <begin position="106"/>
        <end position="320"/>
    </location>
</feature>
<dbReference type="Proteomes" id="UP000268093">
    <property type="component" value="Unassembled WGS sequence"/>
</dbReference>
<reference evidence="3 4" key="1">
    <citation type="journal article" date="2018" name="New Phytol.">
        <title>Phylogenomics of Endogonaceae and evolution of mycorrhizas within Mucoromycota.</title>
        <authorList>
            <person name="Chang Y."/>
            <person name="Desiro A."/>
            <person name="Na H."/>
            <person name="Sandor L."/>
            <person name="Lipzen A."/>
            <person name="Clum A."/>
            <person name="Barry K."/>
            <person name="Grigoriev I.V."/>
            <person name="Martin F.M."/>
            <person name="Stajich J.E."/>
            <person name="Smith M.E."/>
            <person name="Bonito G."/>
            <person name="Spatafora J.W."/>
        </authorList>
    </citation>
    <scope>NUCLEOTIDE SEQUENCE [LARGE SCALE GENOMIC DNA]</scope>
    <source>
        <strain evidence="3 4">GMNB39</strain>
    </source>
</reference>
<dbReference type="InterPro" id="IPR027417">
    <property type="entry name" value="P-loop_NTPase"/>
</dbReference>
<accession>A0A433D8M3</accession>
<dbReference type="Pfam" id="PF09820">
    <property type="entry name" value="AAA-ATPase_like"/>
    <property type="match status" value="1"/>
</dbReference>
<protein>
    <recommendedName>
        <fullName evidence="2">AAA-ATPase-like domain-containing protein</fullName>
    </recommendedName>
</protein>
<evidence type="ECO:0000313" key="3">
    <source>
        <dbReference type="EMBL" id="RUP47220.1"/>
    </source>
</evidence>
<dbReference type="EMBL" id="RBNI01004813">
    <property type="protein sequence ID" value="RUP47220.1"/>
    <property type="molecule type" value="Genomic_DNA"/>
</dbReference>
<dbReference type="PANTHER" id="PTHR34825">
    <property type="entry name" value="CONSERVED PROTEIN, WITH A WEAK D-GALACTARATE DEHYDRATASE/ALTRONATE HYDROLASE DOMAIN"/>
    <property type="match status" value="1"/>
</dbReference>
<sequence>MTAFRMMAENARQYVGVYCPGTQLCQMPLPKRKTTKPAQAARTQTRAKSGPQTPQTVSTRGTKRKAVDHEAKAAKVQRTSRTKRVDRISLLGANNAALLPGDGVGVGNSDFKELVKSGFTIVDKSMLIAEFIDTKDKVSLILRPRRFGKTTNLTMLRLFFELIDDENEREHEKRRALFAEMEIANKRPELLGSAFGKYPVIYLSLKDISGRTWDEMLTYIHAAISKIYKEHRYLREHLQQDEVTKFDRIISEDPTFPALACALQDLSEYLARYHQQKCVVLIDEYDAPIGTAYHKGYCDDAMEFLRPMFSLLLKDFKDAVSTLLDRKPVNHILYDNMSYGDLTLHDDQALWAFLYYSGYLTIDNDKVSIPNSEVYMQWVDWIVPRLANPMVVADLLDLLVAGDIDKFKTEFEKTMLECLSFHDANSQARAIVLKRCGPHWLISTDAEARVYRYTVSDGRYVDSCSPPADIQHALQVLAPQVLAPPDDRSTVTMAANTHEEPPEVIDLEQVETAQHSWSRISQKDIDRLKPGQWVNDVYVSGTRSQSSRDI</sequence>
<evidence type="ECO:0000313" key="4">
    <source>
        <dbReference type="Proteomes" id="UP000268093"/>
    </source>
</evidence>
<gene>
    <name evidence="3" type="ORF">BC936DRAFT_145990</name>
</gene>
<dbReference type="PANTHER" id="PTHR34825:SF1">
    <property type="entry name" value="AAA-ATPASE-LIKE DOMAIN-CONTAINING PROTEIN"/>
    <property type="match status" value="1"/>
</dbReference>
<feature type="compositionally biased region" description="Polar residues" evidence="1">
    <location>
        <begin position="41"/>
        <end position="60"/>
    </location>
</feature>
<keyword evidence="4" id="KW-1185">Reference proteome</keyword>
<dbReference type="OrthoDB" id="5584915at2759"/>
<comment type="caution">
    <text evidence="3">The sequence shown here is derived from an EMBL/GenBank/DDBJ whole genome shotgun (WGS) entry which is preliminary data.</text>
</comment>
<evidence type="ECO:0000259" key="2">
    <source>
        <dbReference type="Pfam" id="PF09820"/>
    </source>
</evidence>
<proteinExistence type="predicted"/>
<dbReference type="SUPFAM" id="SSF52540">
    <property type="entry name" value="P-loop containing nucleoside triphosphate hydrolases"/>
    <property type="match status" value="1"/>
</dbReference>
<dbReference type="Gene3D" id="3.40.50.300">
    <property type="entry name" value="P-loop containing nucleotide triphosphate hydrolases"/>
    <property type="match status" value="1"/>
</dbReference>
<dbReference type="AlphaFoldDB" id="A0A433D8M3"/>